<dbReference type="PANTHER" id="PTHR46110:SF3">
    <property type="entry name" value="HOMEOBOX PROTEIN HMX"/>
    <property type="match status" value="1"/>
</dbReference>
<dbReference type="InterPro" id="IPR051300">
    <property type="entry name" value="HMX_Homeobox_TF"/>
</dbReference>
<dbReference type="GO" id="GO:0000981">
    <property type="term" value="F:DNA-binding transcription factor activity, RNA polymerase II-specific"/>
    <property type="evidence" value="ECO:0000318"/>
    <property type="project" value="GO_Central"/>
</dbReference>
<dbReference type="CTD" id="6757987"/>
<dbReference type="InterPro" id="IPR009057">
    <property type="entry name" value="Homeodomain-like_sf"/>
</dbReference>
<comment type="subcellular location">
    <subcellularLocation>
        <location evidence="1 8 9">Nucleus</location>
    </subcellularLocation>
</comment>
<dbReference type="PROSITE" id="PS50071">
    <property type="entry name" value="HOMEOBOX_2"/>
    <property type="match status" value="1"/>
</dbReference>
<evidence type="ECO:0000256" key="2">
    <source>
        <dbReference type="ARBA" id="ARBA00023015"/>
    </source>
</evidence>
<dbReference type="PANTHER" id="PTHR46110">
    <property type="entry name" value="HOMEOBOX PROTEIN HMX"/>
    <property type="match status" value="1"/>
</dbReference>
<evidence type="ECO:0000313" key="14">
    <source>
        <dbReference type="Proteomes" id="UP000009022"/>
    </source>
</evidence>
<dbReference type="EMBL" id="DS985257">
    <property type="protein sequence ID" value="EDV20764.1"/>
    <property type="molecule type" value="Genomic_DNA"/>
</dbReference>
<dbReference type="SMART" id="SM00389">
    <property type="entry name" value="HOX"/>
    <property type="match status" value="1"/>
</dbReference>
<dbReference type="GO" id="GO:0005634">
    <property type="term" value="C:nucleus"/>
    <property type="evidence" value="ECO:0000318"/>
    <property type="project" value="GO_Central"/>
</dbReference>
<proteinExistence type="inferred from homology"/>
<dbReference type="eggNOG" id="KOG0485">
    <property type="taxonomic scope" value="Eukaryota"/>
</dbReference>
<dbReference type="HOGENOM" id="CLU_064096_3_0_1"/>
<name>Q27W42_TRIAD</name>
<dbReference type="Proteomes" id="UP000009022">
    <property type="component" value="Unassembled WGS sequence"/>
</dbReference>
<dbReference type="KEGG" id="tad:TRIADDRAFT_50928"/>
<sequence>MTEDSQERKQNAFSISNLLSKNPACHNDAHVAKDNYPSRDGSESPGDEDSSDSCSVVSSDGSPSQENQLEGKPNGQGHHRHHRHHDHSSQSKKLKKKNKKKKTRTVFSRTQVIHLEATFDQKKYLSSAERAGLANLLCLTEQQVKIWFQNRRNKLKRQLAEMKASNMMTLRAQGFNNGVSPVYYQERTPTGISMSNAEIIRTLPQAALPHPSPIHYPQAHHLPHHPHPLSFASMAQLRAMMM</sequence>
<organism evidence="12">
    <name type="scientific">Trichoplax adhaerens</name>
    <name type="common">Trichoplax reptans</name>
    <dbReference type="NCBI Taxonomy" id="10228"/>
    <lineage>
        <taxon>Eukaryota</taxon>
        <taxon>Metazoa</taxon>
        <taxon>Placozoa</taxon>
        <taxon>Uniplacotomia</taxon>
        <taxon>Trichoplacea</taxon>
        <taxon>Trichoplacidae</taxon>
        <taxon>Trichoplax</taxon>
    </lineage>
</organism>
<keyword evidence="2" id="KW-0805">Transcription regulation</keyword>
<dbReference type="PROSITE" id="PS00027">
    <property type="entry name" value="HOMEOBOX_1"/>
    <property type="match status" value="1"/>
</dbReference>
<dbReference type="SUPFAM" id="SSF46689">
    <property type="entry name" value="Homeodomain-like"/>
    <property type="match status" value="1"/>
</dbReference>
<dbReference type="RefSeq" id="XP_002116705.1">
    <property type="nucleotide sequence ID" value="XM_002116669.1"/>
</dbReference>
<evidence type="ECO:0000259" key="11">
    <source>
        <dbReference type="PROSITE" id="PS50071"/>
    </source>
</evidence>
<evidence type="ECO:0000256" key="7">
    <source>
        <dbReference type="ARBA" id="ARBA00038165"/>
    </source>
</evidence>
<dbReference type="OrthoDB" id="6159439at2759"/>
<evidence type="ECO:0000313" key="12">
    <source>
        <dbReference type="EMBL" id="ABC86116.1"/>
    </source>
</evidence>
<feature type="compositionally biased region" description="Basic and acidic residues" evidence="10">
    <location>
        <begin position="1"/>
        <end position="10"/>
    </location>
</feature>
<dbReference type="GeneID" id="6757987"/>
<dbReference type="Pfam" id="PF00046">
    <property type="entry name" value="Homeodomain"/>
    <property type="match status" value="1"/>
</dbReference>
<evidence type="ECO:0000256" key="3">
    <source>
        <dbReference type="ARBA" id="ARBA00023125"/>
    </source>
</evidence>
<comment type="similarity">
    <text evidence="7">Belongs to the HMX homeobox family.</text>
</comment>
<evidence type="ECO:0000313" key="13">
    <source>
        <dbReference type="EMBL" id="EDV20764.1"/>
    </source>
</evidence>
<keyword evidence="6 8" id="KW-0539">Nucleus</keyword>
<accession>Q27W42</accession>
<dbReference type="PRINTS" id="PR00024">
    <property type="entry name" value="HOMEOBOX"/>
</dbReference>
<evidence type="ECO:0000256" key="8">
    <source>
        <dbReference type="PROSITE-ProRule" id="PRU00108"/>
    </source>
</evidence>
<feature type="compositionally biased region" description="Basic residues" evidence="10">
    <location>
        <begin position="77"/>
        <end position="104"/>
    </location>
</feature>
<dbReference type="CDD" id="cd00086">
    <property type="entry name" value="homeodomain"/>
    <property type="match status" value="1"/>
</dbReference>
<gene>
    <name evidence="12" type="primary">Hmx</name>
    <name evidence="13" type="ORF">TRIADDRAFT_50928</name>
</gene>
<dbReference type="Gene3D" id="1.10.10.60">
    <property type="entry name" value="Homeodomain-like"/>
    <property type="match status" value="1"/>
</dbReference>
<feature type="compositionally biased region" description="Low complexity" evidence="10">
    <location>
        <begin position="52"/>
        <end position="64"/>
    </location>
</feature>
<dbReference type="InterPro" id="IPR017970">
    <property type="entry name" value="Homeobox_CS"/>
</dbReference>
<evidence type="ECO:0000256" key="1">
    <source>
        <dbReference type="ARBA" id="ARBA00004123"/>
    </source>
</evidence>
<dbReference type="InterPro" id="IPR001356">
    <property type="entry name" value="HD"/>
</dbReference>
<feature type="DNA-binding region" description="Homeobox" evidence="8">
    <location>
        <begin position="100"/>
        <end position="159"/>
    </location>
</feature>
<feature type="compositionally biased region" description="Basic and acidic residues" evidence="10">
    <location>
        <begin position="27"/>
        <end position="42"/>
    </location>
</feature>
<dbReference type="InterPro" id="IPR020479">
    <property type="entry name" value="HD_metazoa"/>
</dbReference>
<evidence type="ECO:0000256" key="4">
    <source>
        <dbReference type="ARBA" id="ARBA00023155"/>
    </source>
</evidence>
<keyword evidence="3 8" id="KW-0238">DNA-binding</keyword>
<feature type="domain" description="Homeobox" evidence="11">
    <location>
        <begin position="98"/>
        <end position="158"/>
    </location>
</feature>
<reference evidence="12" key="1">
    <citation type="journal article" date="2006" name="Evol. Dev.">
        <title>A low diversity of ANTP class homeobox genes in Placozoa.</title>
        <authorList>
            <person name="Monteiro A.S."/>
            <person name="Schierwater B."/>
            <person name="Dellaporta S.L."/>
            <person name="Holland P.W."/>
        </authorList>
    </citation>
    <scope>NUCLEOTIDE SEQUENCE</scope>
</reference>
<dbReference type="GO" id="GO:0006357">
    <property type="term" value="P:regulation of transcription by RNA polymerase II"/>
    <property type="evidence" value="ECO:0000318"/>
    <property type="project" value="GO_Central"/>
</dbReference>
<evidence type="ECO:0000256" key="10">
    <source>
        <dbReference type="SAM" id="MobiDB-lite"/>
    </source>
</evidence>
<keyword evidence="5" id="KW-0804">Transcription</keyword>
<evidence type="ECO:0000256" key="6">
    <source>
        <dbReference type="ARBA" id="ARBA00023242"/>
    </source>
</evidence>
<dbReference type="OMA" id="ACHNDAH"/>
<keyword evidence="4 8" id="KW-0371">Homeobox</keyword>
<feature type="compositionally biased region" description="Polar residues" evidence="10">
    <location>
        <begin position="11"/>
        <end position="20"/>
    </location>
</feature>
<dbReference type="GO" id="GO:0000977">
    <property type="term" value="F:RNA polymerase II transcription regulatory region sequence-specific DNA binding"/>
    <property type="evidence" value="ECO:0000318"/>
    <property type="project" value="GO_Central"/>
</dbReference>
<protein>
    <submittedName>
        <fullName evidence="12">ANTP homeobox protein</fullName>
    </submittedName>
</protein>
<evidence type="ECO:0000256" key="9">
    <source>
        <dbReference type="RuleBase" id="RU000682"/>
    </source>
</evidence>
<evidence type="ECO:0000256" key="5">
    <source>
        <dbReference type="ARBA" id="ARBA00023163"/>
    </source>
</evidence>
<dbReference type="EMBL" id="DQ355805">
    <property type="protein sequence ID" value="ABC86116.1"/>
    <property type="molecule type" value="Genomic_DNA"/>
</dbReference>
<feature type="region of interest" description="Disordered" evidence="10">
    <location>
        <begin position="1"/>
        <end position="106"/>
    </location>
</feature>
<keyword evidence="14" id="KW-1185">Reference proteome</keyword>
<dbReference type="AlphaFoldDB" id="Q27W42"/>
<reference evidence="13 14" key="2">
    <citation type="journal article" date="2008" name="Nature">
        <title>The Trichoplax genome and the nature of placozoans.</title>
        <authorList>
            <person name="Srivastava M."/>
            <person name="Begovic E."/>
            <person name="Chapman J."/>
            <person name="Putnam N.H."/>
            <person name="Hellsten U."/>
            <person name="Kawashima T."/>
            <person name="Kuo A."/>
            <person name="Mitros T."/>
            <person name="Salamov A."/>
            <person name="Carpenter M.L."/>
            <person name="Signorovitch A.Y."/>
            <person name="Moreno M.A."/>
            <person name="Kamm K."/>
            <person name="Grimwood J."/>
            <person name="Schmutz J."/>
            <person name="Shapiro H."/>
            <person name="Grigoriev I.V."/>
            <person name="Buss L.W."/>
            <person name="Schierwater B."/>
            <person name="Dellaporta S.L."/>
            <person name="Rokhsar D.S."/>
        </authorList>
    </citation>
    <scope>NUCLEOTIDE SEQUENCE [LARGE SCALE GENOMIC DNA]</scope>
    <source>
        <strain evidence="13 14">Grell-BS-1999</strain>
    </source>
</reference>
<dbReference type="InParanoid" id="Q27W42"/>